<dbReference type="PROSITE" id="PS50158">
    <property type="entry name" value="ZF_CCHC"/>
    <property type="match status" value="1"/>
</dbReference>
<evidence type="ECO:0000313" key="6">
    <source>
        <dbReference type="EMBL" id="GJS55364.1"/>
    </source>
</evidence>
<feature type="compositionally biased region" description="Polar residues" evidence="4">
    <location>
        <begin position="816"/>
        <end position="859"/>
    </location>
</feature>
<evidence type="ECO:0000256" key="1">
    <source>
        <dbReference type="ARBA" id="ARBA00022670"/>
    </source>
</evidence>
<feature type="compositionally biased region" description="Low complexity" evidence="4">
    <location>
        <begin position="1390"/>
        <end position="1401"/>
    </location>
</feature>
<feature type="compositionally biased region" description="Polar residues" evidence="4">
    <location>
        <begin position="884"/>
        <end position="893"/>
    </location>
</feature>
<dbReference type="Pfam" id="PF00098">
    <property type="entry name" value="zf-CCHC"/>
    <property type="match status" value="1"/>
</dbReference>
<name>A0ABQ4WR52_9ASTR</name>
<reference evidence="6" key="2">
    <citation type="submission" date="2022-01" db="EMBL/GenBank/DDBJ databases">
        <authorList>
            <person name="Yamashiro T."/>
            <person name="Shiraishi A."/>
            <person name="Satake H."/>
            <person name="Nakayama K."/>
        </authorList>
    </citation>
    <scope>NUCLEOTIDE SEQUENCE</scope>
</reference>
<evidence type="ECO:0000259" key="5">
    <source>
        <dbReference type="PROSITE" id="PS50158"/>
    </source>
</evidence>
<dbReference type="Pfam" id="PF25597">
    <property type="entry name" value="SH3_retrovirus"/>
    <property type="match status" value="1"/>
</dbReference>
<feature type="coiled-coil region" evidence="3">
    <location>
        <begin position="528"/>
        <end position="569"/>
    </location>
</feature>
<feature type="domain" description="CCHC-type" evidence="5">
    <location>
        <begin position="119"/>
        <end position="134"/>
    </location>
</feature>
<dbReference type="Proteomes" id="UP001151760">
    <property type="component" value="Unassembled WGS sequence"/>
</dbReference>
<feature type="region of interest" description="Disordered" evidence="4">
    <location>
        <begin position="1390"/>
        <end position="1420"/>
    </location>
</feature>
<evidence type="ECO:0000256" key="2">
    <source>
        <dbReference type="PROSITE-ProRule" id="PRU00047"/>
    </source>
</evidence>
<comment type="caution">
    <text evidence="6">The sequence shown here is derived from an EMBL/GenBank/DDBJ whole genome shotgun (WGS) entry which is preliminary data.</text>
</comment>
<dbReference type="InterPro" id="IPR001878">
    <property type="entry name" value="Znf_CCHC"/>
</dbReference>
<evidence type="ECO:0000256" key="4">
    <source>
        <dbReference type="SAM" id="MobiDB-lite"/>
    </source>
</evidence>
<reference evidence="6" key="1">
    <citation type="journal article" date="2022" name="Int. J. Mol. Sci.">
        <title>Draft Genome of Tanacetum Coccineum: Genomic Comparison of Closely Related Tanacetum-Family Plants.</title>
        <authorList>
            <person name="Yamashiro T."/>
            <person name="Shiraishi A."/>
            <person name="Nakayama K."/>
            <person name="Satake H."/>
        </authorList>
    </citation>
    <scope>NUCLEOTIDE SEQUENCE</scope>
</reference>
<dbReference type="InterPro" id="IPR054722">
    <property type="entry name" value="PolX-like_BBD"/>
</dbReference>
<keyword evidence="2" id="KW-0862">Zinc</keyword>
<keyword evidence="3" id="KW-0175">Coiled coil</keyword>
<organism evidence="6 7">
    <name type="scientific">Tanacetum coccineum</name>
    <dbReference type="NCBI Taxonomy" id="301880"/>
    <lineage>
        <taxon>Eukaryota</taxon>
        <taxon>Viridiplantae</taxon>
        <taxon>Streptophyta</taxon>
        <taxon>Embryophyta</taxon>
        <taxon>Tracheophyta</taxon>
        <taxon>Spermatophyta</taxon>
        <taxon>Magnoliopsida</taxon>
        <taxon>eudicotyledons</taxon>
        <taxon>Gunneridae</taxon>
        <taxon>Pentapetalae</taxon>
        <taxon>asterids</taxon>
        <taxon>campanulids</taxon>
        <taxon>Asterales</taxon>
        <taxon>Asteraceae</taxon>
        <taxon>Asteroideae</taxon>
        <taxon>Anthemideae</taxon>
        <taxon>Anthemidinae</taxon>
        <taxon>Tanacetum</taxon>
    </lineage>
</organism>
<dbReference type="EMBL" id="BQNB010008863">
    <property type="protein sequence ID" value="GJS55364.1"/>
    <property type="molecule type" value="Genomic_DNA"/>
</dbReference>
<accession>A0ABQ4WR52</accession>
<dbReference type="Pfam" id="PF13976">
    <property type="entry name" value="gag_pre-integrs"/>
    <property type="match status" value="1"/>
</dbReference>
<dbReference type="PANTHER" id="PTHR42648:SF32">
    <property type="entry name" value="RIBONUCLEASE H-LIKE DOMAIN, GAG-PRE-INTEGRASE DOMAIN PROTEIN-RELATED"/>
    <property type="match status" value="1"/>
</dbReference>
<protein>
    <submittedName>
        <fullName evidence="6">Retrovirus-related pol polyprotein from transposon TNT 1-94</fullName>
    </submittedName>
</protein>
<proteinExistence type="predicted"/>
<dbReference type="SMART" id="SM00343">
    <property type="entry name" value="ZnF_C2HC"/>
    <property type="match status" value="1"/>
</dbReference>
<evidence type="ECO:0000256" key="3">
    <source>
        <dbReference type="SAM" id="Coils"/>
    </source>
</evidence>
<keyword evidence="7" id="KW-1185">Reference proteome</keyword>
<sequence>MTTLADKAILSGADNRPPMLEKDIPKKYSELTATEAIQADCDVKETNIILQGLPPEVYALVSNHRIAKELWERIQLLMQGTSLTKQEREWEIIFFYYENKTYTPGASGSNSGKQRTVICYNCKGEGHMSKQCTKPKRKQDDSWFKDKVLLVQAQANGQILHEEELAFLADPGIAEGQATQTVITHNAAYQADDLDAYDSDCDELNTAKIALMANLSHYGSDALAEVNNHDNVDNNLMNQVVQAMPSSEQSSVVNNSETEITSDSNIIPYSQYVKESQQAANSDEQSVEIDRLQQTLSKQLKEKEYLMQTVNLLKNDFKKEESRNIDREIALEKKIKQLDNIKAQQLEPKLYDGNVIKNTSAIVIPDSEETLMLAEESRLKNALKNHQTQMMLEKKVNTTPVYYASLNQLSQDFETRFVPQTELSTEQAFWSQNSLNSSEPTPSCRPTKVEVPKELPKVSMVNTSLKKLKHHLAGFDVVVKERTTATTITEGSWGFEHTKACFRDEIIPFVKALKDLFNTFDQYLIDELSEVQNVFHQMEQAVEQHRLESKTFEVKMNQVLNENERLLEQVISKDIVNIIVNSSMDNAYVNVHECEKCLKLETELLNKKDFVEKEIYDKLFRSFTTLEKHCISLEVDTQLNQEIFQRDNSVSNQSAPSFDQYFELNELKAQSPISNFMTRSNQHEKVLVITSLKNELRKHKRKDLAVNVVTKNTINPEMLKIDVEPINLRLLNNRAAHSDYLKPTQKEDAILREIVEQGKSQNPLNNSLDSACKYTKQIQELLILIGQTCPSINNSSDKLVAVTPKNKDKRVRFTEPVTSSGNTNTKTASSSNLVSNKPMLSSTGVKPSTSASGSQPSGNTKKDKIQRTPSSTQKNKVEAHPRTVKSSLKNKNSVVEPKGTANVQHSKLNANSKLLCVKCNGCMLYDNHDLCVLDFINDVNARAKSKSVKKSSKRKVWKPTGKVFTNIGYTWRPTGRTFTIVGNVCPLTRITTTAEVPLRKPTALESDTPKPVVTLVYSRKPRKSKTNVPVSKPKIVVQIVLWYLDSGCSKHMTEDRSQLTNFVNKFLGTVKFRNDHVATILGYGDYQIRNVIISRVYYVKGLGHNLFSVGQFCDLNLEVAFHQHTCFICNLEGVDLLTGSRGNNLYTLSLGDMMASSLICLLLKALNTKLWLWHRCLSHLNFGAINHLARHSLVRGLPKLKFERDHLCSACAMEAVATACYTQNRSIIRLHHGKTPYELLHDKLPDLSFFHVFGALCYPTNDSENLGKLQPKADIGIFIGYAPTKKAFRIYNRRTRRIIETIHVDFDELTAMAFEHISSGPTLHEMTPTIISSGLVPNPSLSTSFVPPSRTDWDILFQPLFDELLNPPSSVVCPAPEVIALIAKVVAPEPAASTGSPSSTTVEQDAPSPNVAHMNNDPFFGIPIPENHSEASSFSDVIPTVVHTAAPNSEHVTKWTKDHPLDNIIGELERPISTRLQLHEQALFFWETPFLSRQSDGYTLNDLQGELDDSGGILKKRLFGCFGYSQVWGIDFEESFAPVARLDAI</sequence>
<dbReference type="InterPro" id="IPR039537">
    <property type="entry name" value="Retrotran_Ty1/copia-like"/>
</dbReference>
<gene>
    <name evidence="6" type="ORF">Tco_0628726</name>
</gene>
<dbReference type="SUPFAM" id="SSF57756">
    <property type="entry name" value="Retrovirus zinc finger-like domains"/>
    <property type="match status" value="1"/>
</dbReference>
<keyword evidence="2" id="KW-0479">Metal-binding</keyword>
<dbReference type="PANTHER" id="PTHR42648">
    <property type="entry name" value="TRANSPOSASE, PUTATIVE-RELATED"/>
    <property type="match status" value="1"/>
</dbReference>
<feature type="region of interest" description="Disordered" evidence="4">
    <location>
        <begin position="811"/>
        <end position="900"/>
    </location>
</feature>
<dbReference type="Gene3D" id="4.10.60.10">
    <property type="entry name" value="Zinc finger, CCHC-type"/>
    <property type="match status" value="1"/>
</dbReference>
<dbReference type="InterPro" id="IPR057670">
    <property type="entry name" value="SH3_retrovirus"/>
</dbReference>
<keyword evidence="2" id="KW-0863">Zinc-finger</keyword>
<keyword evidence="1" id="KW-0645">Protease</keyword>
<dbReference type="InterPro" id="IPR036875">
    <property type="entry name" value="Znf_CCHC_sf"/>
</dbReference>
<dbReference type="InterPro" id="IPR025724">
    <property type="entry name" value="GAG-pre-integrase_dom"/>
</dbReference>
<evidence type="ECO:0000313" key="7">
    <source>
        <dbReference type="Proteomes" id="UP001151760"/>
    </source>
</evidence>
<keyword evidence="1" id="KW-0378">Hydrolase</keyword>
<dbReference type="Pfam" id="PF22936">
    <property type="entry name" value="Pol_BBD"/>
    <property type="match status" value="1"/>
</dbReference>